<sequence>MKRKTMNQSEKQSDSMLMLAEPPLEEEHHTDREDHRMEETECALPPRSPPPSYQHALKTVRGLSAFIFFYYFYRSKIISTA</sequence>
<evidence type="ECO:0000313" key="3">
    <source>
        <dbReference type="Proteomes" id="UP001152759"/>
    </source>
</evidence>
<organism evidence="2 3">
    <name type="scientific">Bemisia tabaci</name>
    <name type="common">Sweetpotato whitefly</name>
    <name type="synonym">Aleurodes tabaci</name>
    <dbReference type="NCBI Taxonomy" id="7038"/>
    <lineage>
        <taxon>Eukaryota</taxon>
        <taxon>Metazoa</taxon>
        <taxon>Ecdysozoa</taxon>
        <taxon>Arthropoda</taxon>
        <taxon>Hexapoda</taxon>
        <taxon>Insecta</taxon>
        <taxon>Pterygota</taxon>
        <taxon>Neoptera</taxon>
        <taxon>Paraneoptera</taxon>
        <taxon>Hemiptera</taxon>
        <taxon>Sternorrhyncha</taxon>
        <taxon>Aleyrodoidea</taxon>
        <taxon>Aleyrodidae</taxon>
        <taxon>Aleyrodinae</taxon>
        <taxon>Bemisia</taxon>
    </lineage>
</organism>
<keyword evidence="3" id="KW-1185">Reference proteome</keyword>
<protein>
    <submittedName>
        <fullName evidence="2">Uncharacterized protein</fullName>
    </submittedName>
</protein>
<name>A0A9P0A893_BEMTA</name>
<proteinExistence type="predicted"/>
<dbReference type="Proteomes" id="UP001152759">
    <property type="component" value="Chromosome 4"/>
</dbReference>
<feature type="compositionally biased region" description="Polar residues" evidence="1">
    <location>
        <begin position="1"/>
        <end position="10"/>
    </location>
</feature>
<accession>A0A9P0A893</accession>
<dbReference type="AlphaFoldDB" id="A0A9P0A893"/>
<evidence type="ECO:0000313" key="2">
    <source>
        <dbReference type="EMBL" id="CAH0388702.1"/>
    </source>
</evidence>
<dbReference type="EMBL" id="OU963865">
    <property type="protein sequence ID" value="CAH0388702.1"/>
    <property type="molecule type" value="Genomic_DNA"/>
</dbReference>
<evidence type="ECO:0000256" key="1">
    <source>
        <dbReference type="SAM" id="MobiDB-lite"/>
    </source>
</evidence>
<reference evidence="2" key="1">
    <citation type="submission" date="2021-12" db="EMBL/GenBank/DDBJ databases">
        <authorList>
            <person name="King R."/>
        </authorList>
    </citation>
    <scope>NUCLEOTIDE SEQUENCE</scope>
</reference>
<feature type="region of interest" description="Disordered" evidence="1">
    <location>
        <begin position="1"/>
        <end position="53"/>
    </location>
</feature>
<feature type="compositionally biased region" description="Basic and acidic residues" evidence="1">
    <location>
        <begin position="25"/>
        <end position="39"/>
    </location>
</feature>
<gene>
    <name evidence="2" type="ORF">BEMITA_LOCUS7600</name>
</gene>